<sequence length="168" mass="18721">MGEVVSRGRAYEWSVNRIAEAIGRDRRTVSRVVRESAIPPAGTLRGNPVYRLADVVDAMTARQSETAGPPSIDELMPQDRKAWFQSENERVKLDRELRNLVPVEEAQREMSILAKAMASGLDSLADMLERDAGLPPEAIEQVERVTDALREQMYQAIVADDDEDAARA</sequence>
<accession>A0A368U082</accession>
<reference evidence="1 2" key="1">
    <citation type="submission" date="2018-07" db="EMBL/GenBank/DDBJ databases">
        <title>Halomonas montanilacus sp. nov., isolated from Lake Pengyan on Tibetan Plateau.</title>
        <authorList>
            <person name="Lu H."/>
            <person name="Xing P."/>
            <person name="Wu Q."/>
        </authorList>
    </citation>
    <scope>NUCLEOTIDE SEQUENCE [LARGE SCALE GENOMIC DNA]</scope>
    <source>
        <strain evidence="1 2">PYC7W</strain>
    </source>
</reference>
<organism evidence="1 2">
    <name type="scientific">Billgrantia montanilacus</name>
    <dbReference type="NCBI Taxonomy" id="2282305"/>
    <lineage>
        <taxon>Bacteria</taxon>
        <taxon>Pseudomonadati</taxon>
        <taxon>Pseudomonadota</taxon>
        <taxon>Gammaproteobacteria</taxon>
        <taxon>Oceanospirillales</taxon>
        <taxon>Halomonadaceae</taxon>
        <taxon>Billgrantia</taxon>
    </lineage>
</organism>
<name>A0A368U082_9GAMM</name>
<proteinExistence type="predicted"/>
<evidence type="ECO:0000313" key="1">
    <source>
        <dbReference type="EMBL" id="RCV90500.1"/>
    </source>
</evidence>
<dbReference type="Pfam" id="PF07278">
    <property type="entry name" value="DUF1441"/>
    <property type="match status" value="1"/>
</dbReference>
<protein>
    <submittedName>
        <fullName evidence="1">DUF1441 family protein</fullName>
    </submittedName>
</protein>
<dbReference type="InterPro" id="IPR009901">
    <property type="entry name" value="Phage_VT1-Sakai_H0025"/>
</dbReference>
<dbReference type="Proteomes" id="UP000252405">
    <property type="component" value="Unassembled WGS sequence"/>
</dbReference>
<evidence type="ECO:0000313" key="2">
    <source>
        <dbReference type="Proteomes" id="UP000252405"/>
    </source>
</evidence>
<gene>
    <name evidence="1" type="ORF">DU505_06070</name>
</gene>
<comment type="caution">
    <text evidence="1">The sequence shown here is derived from an EMBL/GenBank/DDBJ whole genome shotgun (WGS) entry which is preliminary data.</text>
</comment>
<dbReference type="OrthoDB" id="6119938at2"/>
<dbReference type="EMBL" id="QPII01000003">
    <property type="protein sequence ID" value="RCV90500.1"/>
    <property type="molecule type" value="Genomic_DNA"/>
</dbReference>
<keyword evidence="2" id="KW-1185">Reference proteome</keyword>
<dbReference type="AlphaFoldDB" id="A0A368U082"/>